<sequence length="483" mass="53869">MNSRSLRRLAADHGALHSQELPPYFLFPADAAQSDDLTQLDILIAGPTHTPFENGVWKLHLSIPTNYPQQPPTANFRTPIFHPNVEPQTGGVCVETLKRDWDSKLTLRDVLITISCLLITPNPDSALNADAGQLIQEDYANFTQRAQLMTSIHAGVPRSLQAAVKEAQNRGEEVSAGDDDESEEQLVAPIPEAPVRRRRTIAKVRGRMAGRWSDASPSGMPARRRPHPPHESSFRSHSRSDDVFGEIVTPPQLRFQAMPAMDEEDDSMADADQENDLERSPAKPATPPLARTPRRPHGAAAPLGELIMDQDEYETSEDNEMEAEYPPSPRKSPTKTPAYRGQRRPDQAHLNIERPESSHQAAMRAPNLTPPNYDPRPLAESSMLMDITMEPSPSPRKLRRELFATAAKRKGKAMIERAVTPEPKQGRGMFKTRAPSSAERQRADIDRRAKLDAKLWRLCGGDIKKWNRGEFDGAPFATKAGRW</sequence>
<dbReference type="Gene3D" id="3.10.110.10">
    <property type="entry name" value="Ubiquitin Conjugating Enzyme"/>
    <property type="match status" value="1"/>
</dbReference>
<dbReference type="GO" id="GO:0016740">
    <property type="term" value="F:transferase activity"/>
    <property type="evidence" value="ECO:0007669"/>
    <property type="project" value="UniProtKB-KW"/>
</dbReference>
<feature type="compositionally biased region" description="Acidic residues" evidence="8">
    <location>
        <begin position="262"/>
        <end position="275"/>
    </location>
</feature>
<keyword evidence="11" id="KW-1185">Reference proteome</keyword>
<accession>A0A2D3V380</accession>
<keyword evidence="1" id="KW-0808">Transferase</keyword>
<dbReference type="STRING" id="112498.A0A2D3V380"/>
<dbReference type="Proteomes" id="UP000225277">
    <property type="component" value="Unassembled WGS sequence"/>
</dbReference>
<dbReference type="PANTHER" id="PTHR24067">
    <property type="entry name" value="UBIQUITIN-CONJUGATING ENZYME E2"/>
    <property type="match status" value="1"/>
</dbReference>
<feature type="compositionally biased region" description="Basic and acidic residues" evidence="8">
    <location>
        <begin position="343"/>
        <end position="357"/>
    </location>
</feature>
<reference evidence="10 11" key="1">
    <citation type="submission" date="2016-03" db="EMBL/GenBank/DDBJ databases">
        <authorList>
            <person name="Ploux O."/>
        </authorList>
    </citation>
    <scope>NUCLEOTIDE SEQUENCE [LARGE SCALE GENOMIC DNA]</scope>
    <source>
        <strain evidence="10 11">URUG2</strain>
    </source>
</reference>
<dbReference type="InterPro" id="IPR023313">
    <property type="entry name" value="UBQ-conjugating_AS"/>
</dbReference>
<dbReference type="InterPro" id="IPR016135">
    <property type="entry name" value="UBQ-conjugating_enzyme/RWD"/>
</dbReference>
<evidence type="ECO:0000256" key="3">
    <source>
        <dbReference type="ARBA" id="ARBA00039884"/>
    </source>
</evidence>
<dbReference type="EMBL" id="FJUY01000003">
    <property type="protein sequence ID" value="CZT16954.1"/>
    <property type="molecule type" value="Genomic_DNA"/>
</dbReference>
<evidence type="ECO:0000256" key="8">
    <source>
        <dbReference type="SAM" id="MobiDB-lite"/>
    </source>
</evidence>
<keyword evidence="2" id="KW-0833">Ubl conjugation pathway</keyword>
<evidence type="ECO:0000256" key="6">
    <source>
        <dbReference type="ARBA" id="ARBA00042190"/>
    </source>
</evidence>
<feature type="compositionally biased region" description="Basic and acidic residues" evidence="8">
    <location>
        <begin position="228"/>
        <end position="242"/>
    </location>
</feature>
<evidence type="ECO:0000256" key="1">
    <source>
        <dbReference type="ARBA" id="ARBA00022679"/>
    </source>
</evidence>
<dbReference type="Pfam" id="PF00179">
    <property type="entry name" value="UQ_con"/>
    <property type="match status" value="1"/>
</dbReference>
<evidence type="ECO:0000259" key="9">
    <source>
        <dbReference type="PROSITE" id="PS50127"/>
    </source>
</evidence>
<organism evidence="10 11">
    <name type="scientific">Ramularia collo-cygni</name>
    <dbReference type="NCBI Taxonomy" id="112498"/>
    <lineage>
        <taxon>Eukaryota</taxon>
        <taxon>Fungi</taxon>
        <taxon>Dikarya</taxon>
        <taxon>Ascomycota</taxon>
        <taxon>Pezizomycotina</taxon>
        <taxon>Dothideomycetes</taxon>
        <taxon>Dothideomycetidae</taxon>
        <taxon>Mycosphaerellales</taxon>
        <taxon>Mycosphaerellaceae</taxon>
        <taxon>Ramularia</taxon>
    </lineage>
</organism>
<evidence type="ECO:0000256" key="5">
    <source>
        <dbReference type="ARBA" id="ARBA00042179"/>
    </source>
</evidence>
<dbReference type="RefSeq" id="XP_023623847.1">
    <property type="nucleotide sequence ID" value="XM_023768079.1"/>
</dbReference>
<evidence type="ECO:0000313" key="11">
    <source>
        <dbReference type="Proteomes" id="UP000225277"/>
    </source>
</evidence>
<evidence type="ECO:0000256" key="4">
    <source>
        <dbReference type="ARBA" id="ARBA00041569"/>
    </source>
</evidence>
<dbReference type="InterPro" id="IPR000608">
    <property type="entry name" value="UBC"/>
</dbReference>
<dbReference type="InterPro" id="IPR050113">
    <property type="entry name" value="Ub_conjugating_enzyme"/>
</dbReference>
<dbReference type="PROSITE" id="PS00183">
    <property type="entry name" value="UBC_1"/>
    <property type="match status" value="1"/>
</dbReference>
<feature type="region of interest" description="Disordered" evidence="8">
    <location>
        <begin position="165"/>
        <end position="189"/>
    </location>
</feature>
<feature type="domain" description="UBC core" evidence="9">
    <location>
        <begin position="4"/>
        <end position="155"/>
    </location>
</feature>
<feature type="compositionally biased region" description="Acidic residues" evidence="8">
    <location>
        <begin position="175"/>
        <end position="184"/>
    </location>
</feature>
<feature type="compositionally biased region" description="Acidic residues" evidence="8">
    <location>
        <begin position="308"/>
        <end position="323"/>
    </location>
</feature>
<protein>
    <recommendedName>
        <fullName evidence="3">Ubiquitin-conjugating enzyme E2 2</fullName>
    </recommendedName>
    <alternativeName>
        <fullName evidence="5">E2 ubiquitin-conjugating enzyme 2</fullName>
    </alternativeName>
    <alternativeName>
        <fullName evidence="6">Ubiquitin carrier protein UBC2</fullName>
    </alternativeName>
    <alternativeName>
        <fullName evidence="4">Ubiquitin-protein ligase UBC2</fullName>
    </alternativeName>
</protein>
<evidence type="ECO:0000256" key="2">
    <source>
        <dbReference type="ARBA" id="ARBA00022786"/>
    </source>
</evidence>
<dbReference type="GeneID" id="35597998"/>
<feature type="active site" description="Glycyl thioester intermediate" evidence="7">
    <location>
        <position position="93"/>
    </location>
</feature>
<evidence type="ECO:0000313" key="10">
    <source>
        <dbReference type="EMBL" id="CZT16954.1"/>
    </source>
</evidence>
<dbReference type="AlphaFoldDB" id="A0A2D3V380"/>
<gene>
    <name evidence="10" type="ORF">RCC_02786</name>
</gene>
<feature type="region of interest" description="Disordered" evidence="8">
    <location>
        <begin position="409"/>
        <end position="444"/>
    </location>
</feature>
<feature type="region of interest" description="Disordered" evidence="8">
    <location>
        <begin position="204"/>
        <end position="243"/>
    </location>
</feature>
<evidence type="ECO:0000256" key="7">
    <source>
        <dbReference type="PROSITE-ProRule" id="PRU10133"/>
    </source>
</evidence>
<feature type="region of interest" description="Disordered" evidence="8">
    <location>
        <begin position="262"/>
        <end position="374"/>
    </location>
</feature>
<dbReference type="SMART" id="SM00212">
    <property type="entry name" value="UBCc"/>
    <property type="match status" value="1"/>
</dbReference>
<dbReference type="PROSITE" id="PS50127">
    <property type="entry name" value="UBC_2"/>
    <property type="match status" value="1"/>
</dbReference>
<name>A0A2D3V380_9PEZI</name>
<dbReference type="SUPFAM" id="SSF54495">
    <property type="entry name" value="UBC-like"/>
    <property type="match status" value="1"/>
</dbReference>
<proteinExistence type="predicted"/>
<dbReference type="OrthoDB" id="10069349at2759"/>